<dbReference type="GO" id="GO:0004527">
    <property type="term" value="F:exonuclease activity"/>
    <property type="evidence" value="ECO:0007669"/>
    <property type="project" value="UniProtKB-KW"/>
</dbReference>
<dbReference type="InterPro" id="IPR050535">
    <property type="entry name" value="DNA_Repair-Maintenance_Comp"/>
</dbReference>
<dbReference type="InterPro" id="IPR004843">
    <property type="entry name" value="Calcineurin-like_PHP"/>
</dbReference>
<evidence type="ECO:0000313" key="5">
    <source>
        <dbReference type="EMBL" id="SDX65539.1"/>
    </source>
</evidence>
<dbReference type="EMBL" id="FNPB01000001">
    <property type="protein sequence ID" value="SDX65539.1"/>
    <property type="molecule type" value="Genomic_DNA"/>
</dbReference>
<organism evidence="5 6">
    <name type="scientific">Halobellus clavatus</name>
    <dbReference type="NCBI Taxonomy" id="660517"/>
    <lineage>
        <taxon>Archaea</taxon>
        <taxon>Methanobacteriati</taxon>
        <taxon>Methanobacteriota</taxon>
        <taxon>Stenosarchaea group</taxon>
        <taxon>Halobacteria</taxon>
        <taxon>Halobacteriales</taxon>
        <taxon>Haloferacaceae</taxon>
        <taxon>Halobellus</taxon>
    </lineage>
</organism>
<gene>
    <name evidence="5" type="ORF">SAMN04487946_101564</name>
</gene>
<proteinExistence type="predicted"/>
<evidence type="ECO:0000256" key="3">
    <source>
        <dbReference type="ARBA" id="ARBA00022839"/>
    </source>
</evidence>
<dbReference type="Proteomes" id="UP000199170">
    <property type="component" value="Unassembled WGS sequence"/>
</dbReference>
<accession>A0A1H3DIN8</accession>
<protein>
    <submittedName>
        <fullName evidence="5">DNA repair exonuclease SbcCD nuclease subunit</fullName>
    </submittedName>
</protein>
<dbReference type="Gene3D" id="3.60.21.10">
    <property type="match status" value="1"/>
</dbReference>
<keyword evidence="3 5" id="KW-0269">Exonuclease</keyword>
<evidence type="ECO:0000256" key="2">
    <source>
        <dbReference type="ARBA" id="ARBA00022801"/>
    </source>
</evidence>
<dbReference type="PANTHER" id="PTHR30337:SF0">
    <property type="entry name" value="NUCLEASE SBCCD SUBUNIT D"/>
    <property type="match status" value="1"/>
</dbReference>
<evidence type="ECO:0000313" key="6">
    <source>
        <dbReference type="Proteomes" id="UP000199170"/>
    </source>
</evidence>
<dbReference type="PANTHER" id="PTHR30337">
    <property type="entry name" value="COMPONENT OF ATP-DEPENDENT DSDNA EXONUCLEASE"/>
    <property type="match status" value="1"/>
</dbReference>
<keyword evidence="6" id="KW-1185">Reference proteome</keyword>
<dbReference type="CDD" id="cd00840">
    <property type="entry name" value="MPP_Mre11_N"/>
    <property type="match status" value="1"/>
</dbReference>
<name>A0A1H3DIN8_9EURY</name>
<dbReference type="AlphaFoldDB" id="A0A1H3DIN8"/>
<dbReference type="InterPro" id="IPR029052">
    <property type="entry name" value="Metallo-depent_PP-like"/>
</dbReference>
<keyword evidence="1" id="KW-0540">Nuclease</keyword>
<dbReference type="RefSeq" id="WP_089764889.1">
    <property type="nucleotide sequence ID" value="NZ_FNPB01000001.1"/>
</dbReference>
<dbReference type="OrthoDB" id="11638at2157"/>
<evidence type="ECO:0000259" key="4">
    <source>
        <dbReference type="Pfam" id="PF00149"/>
    </source>
</evidence>
<sequence>MTQSNQGPRFVHLSDAHIGHRQYGVKKRRDDMYMSFNTSVYEAVEESEVDFAVFGGDLFHNKNVNARALSDAEEGLSRFEDADVPVAAVRGNHDANLYKEDLNWLEYLHSRGKLILLEADLSEEEAVFEKHDFDDPGTSSGYVDLDGVRVFGLQYLGQRTSDNLSKVADAIEQVNEKEGEPEATVLIGHFGVEGHIPGMSGGISFNALEPVEEAVDYLALGHLHKKYSHGNWVFNPGSLEAHDTRQARWDLGYYIVDVEDGEISPEFHESKRRPFFEISFEVDAHDSPDELESAFTEEVEDHLSDLDKVQRKPHFQRSGEKRDPVIDLRLEGLLQFSRSRLDSDILKDIVEEKTGALYVNLNDATESKETASIIKELDGGEDAVRDEQGQIDRSKLESAVFQRLAGQDSQYGEKEEDVADTLSVVKKSVLAEENPESVAETIKKRRRELFDNGGDQE</sequence>
<evidence type="ECO:0000256" key="1">
    <source>
        <dbReference type="ARBA" id="ARBA00022722"/>
    </source>
</evidence>
<dbReference type="Pfam" id="PF00149">
    <property type="entry name" value="Metallophos"/>
    <property type="match status" value="1"/>
</dbReference>
<dbReference type="InterPro" id="IPR041796">
    <property type="entry name" value="Mre11_N"/>
</dbReference>
<dbReference type="STRING" id="660517.SAMN04487946_101564"/>
<dbReference type="SUPFAM" id="SSF56300">
    <property type="entry name" value="Metallo-dependent phosphatases"/>
    <property type="match status" value="1"/>
</dbReference>
<keyword evidence="2" id="KW-0378">Hydrolase</keyword>
<reference evidence="6" key="1">
    <citation type="submission" date="2016-10" db="EMBL/GenBank/DDBJ databases">
        <authorList>
            <person name="Varghese N."/>
            <person name="Submissions S."/>
        </authorList>
    </citation>
    <scope>NUCLEOTIDE SEQUENCE [LARGE SCALE GENOMIC DNA]</scope>
    <source>
        <strain evidence="6">CGMCC 1.10118</strain>
    </source>
</reference>
<feature type="domain" description="Calcineurin-like phosphoesterase" evidence="4">
    <location>
        <begin position="9"/>
        <end position="225"/>
    </location>
</feature>